<evidence type="ECO:0000256" key="11">
    <source>
        <dbReference type="SAM" id="MobiDB-lite"/>
    </source>
</evidence>
<evidence type="ECO:0000259" key="12">
    <source>
        <dbReference type="PROSITE" id="PS50808"/>
    </source>
</evidence>
<dbReference type="InterPro" id="IPR052035">
    <property type="entry name" value="ZnF_BED_domain_contain"/>
</dbReference>
<evidence type="ECO:0000256" key="2">
    <source>
        <dbReference type="ARBA" id="ARBA00011738"/>
    </source>
</evidence>
<proteinExistence type="predicted"/>
<organism evidence="13 14">
    <name type="scientific">Ziziphus jujuba</name>
    <name type="common">Chinese jujube</name>
    <name type="synonym">Ziziphus sativa</name>
    <dbReference type="NCBI Taxonomy" id="326968"/>
    <lineage>
        <taxon>Eukaryota</taxon>
        <taxon>Viridiplantae</taxon>
        <taxon>Streptophyta</taxon>
        <taxon>Embryophyta</taxon>
        <taxon>Tracheophyta</taxon>
        <taxon>Spermatophyta</taxon>
        <taxon>Magnoliopsida</taxon>
        <taxon>eudicotyledons</taxon>
        <taxon>Gunneridae</taxon>
        <taxon>Pentapetalae</taxon>
        <taxon>rosids</taxon>
        <taxon>fabids</taxon>
        <taxon>Rosales</taxon>
        <taxon>Rhamnaceae</taxon>
        <taxon>Paliureae</taxon>
        <taxon>Ziziphus</taxon>
    </lineage>
</organism>
<dbReference type="PANTHER" id="PTHR46481:SF2">
    <property type="entry name" value="BED-TYPE DOMAIN-CONTAINING PROTEIN"/>
    <property type="match status" value="1"/>
</dbReference>
<dbReference type="RefSeq" id="XP_060676328.1">
    <property type="nucleotide sequence ID" value="XM_060820345.1"/>
</dbReference>
<keyword evidence="13" id="KW-1185">Reference proteome</keyword>
<evidence type="ECO:0000256" key="10">
    <source>
        <dbReference type="PROSITE-ProRule" id="PRU00027"/>
    </source>
</evidence>
<evidence type="ECO:0000313" key="13">
    <source>
        <dbReference type="Proteomes" id="UP001652623"/>
    </source>
</evidence>
<keyword evidence="8" id="KW-0804">Transcription</keyword>
<dbReference type="Pfam" id="PF05699">
    <property type="entry name" value="Dimer_Tnp_hAT"/>
    <property type="match status" value="1"/>
</dbReference>
<gene>
    <name evidence="14" type="primary">LOC132805410</name>
</gene>
<sequence length="593" mass="68598">MDSGNDTETHNTPSESAASASFLPLPPSSLGKRKPSRKSSIMWDHYEKIENSDPDNPRCKCKYCGGDCACNSKSRTSTLLNHLNHYCKKYPYRVQDKKQKILTFGAQNESDESNLFAVGFNKEACGLACAKMIILDELPFSFVESRDFRMFCKVACPKFDPLSQRTIVRDIYALYLDEKLQLKNTFSLNCQRISLTTNIWTSIQNINYMSLTVHYIDSNWMLHKWILNFCVIPNHKGETIGKLIGNCLYEWDIERVFIIIVDNASANNVAIEYIKRKLNNWKGWNSTYLMLEAALKFQKAFERLEENDGHYLSYFREDDGRRKRLGPPNFVDWNNALVFVKFLKSFYDVTLKFSSSLHISSNAYFHEICSIQSQLDAWSLSGEYLLNDMATKMKRKFDKYWGKMDDINPLLLIAIVLDPRYKLDYVEYCFGDVYAEDVASLMTKNLKEILMSLYDWYKASKVILDCNQSSKDKELESCMTNEKYSEVDINLLRISKFKRKKATKESIEIKNDVDRYLLDPCEDISKKDFDVLNWWRVNATKYPILSKIAKDVFAIQVSTVASESAFSTGGKILDPFQSSLTPKMVEVLMCTQN</sequence>
<feature type="domain" description="BED-type" evidence="12">
    <location>
        <begin position="37"/>
        <end position="94"/>
    </location>
</feature>
<dbReference type="SMART" id="SM00614">
    <property type="entry name" value="ZnF_BED"/>
    <property type="match status" value="1"/>
</dbReference>
<evidence type="ECO:0000256" key="1">
    <source>
        <dbReference type="ARBA" id="ARBA00004123"/>
    </source>
</evidence>
<dbReference type="InterPro" id="IPR025525">
    <property type="entry name" value="hAT-like_transposase_RNase-H"/>
</dbReference>
<accession>A0ABM4AHX6</accession>
<evidence type="ECO:0000256" key="8">
    <source>
        <dbReference type="ARBA" id="ARBA00023163"/>
    </source>
</evidence>
<dbReference type="InterPro" id="IPR008906">
    <property type="entry name" value="HATC_C_dom"/>
</dbReference>
<keyword evidence="3" id="KW-0479">Metal-binding</keyword>
<evidence type="ECO:0000256" key="3">
    <source>
        <dbReference type="ARBA" id="ARBA00022723"/>
    </source>
</evidence>
<evidence type="ECO:0000256" key="7">
    <source>
        <dbReference type="ARBA" id="ARBA00023125"/>
    </source>
</evidence>
<dbReference type="PANTHER" id="PTHR46481">
    <property type="entry name" value="ZINC FINGER BED DOMAIN-CONTAINING PROTEIN 4"/>
    <property type="match status" value="1"/>
</dbReference>
<comment type="subcellular location">
    <subcellularLocation>
        <location evidence="1">Nucleus</location>
    </subcellularLocation>
</comment>
<keyword evidence="5" id="KW-0862">Zinc</keyword>
<keyword evidence="4 10" id="KW-0863">Zinc-finger</keyword>
<evidence type="ECO:0000256" key="4">
    <source>
        <dbReference type="ARBA" id="ARBA00022771"/>
    </source>
</evidence>
<reference evidence="14" key="1">
    <citation type="submission" date="2025-08" db="UniProtKB">
        <authorList>
            <consortium name="RefSeq"/>
        </authorList>
    </citation>
    <scope>IDENTIFICATION</scope>
    <source>
        <tissue evidence="14">Seedling</tissue>
    </source>
</reference>
<evidence type="ECO:0000256" key="5">
    <source>
        <dbReference type="ARBA" id="ARBA00022833"/>
    </source>
</evidence>
<dbReference type="PROSITE" id="PS50808">
    <property type="entry name" value="ZF_BED"/>
    <property type="match status" value="1"/>
</dbReference>
<keyword evidence="7" id="KW-0238">DNA-binding</keyword>
<dbReference type="InterPro" id="IPR003656">
    <property type="entry name" value="Znf_BED"/>
</dbReference>
<feature type="region of interest" description="Disordered" evidence="11">
    <location>
        <begin position="1"/>
        <end position="37"/>
    </location>
</feature>
<dbReference type="GeneID" id="132805410"/>
<evidence type="ECO:0000256" key="9">
    <source>
        <dbReference type="ARBA" id="ARBA00023242"/>
    </source>
</evidence>
<keyword evidence="9" id="KW-0539">Nucleus</keyword>
<name>A0ABM4AHX6_ZIZJJ</name>
<keyword evidence="6" id="KW-0805">Transcription regulation</keyword>
<dbReference type="Pfam" id="PF14372">
    <property type="entry name" value="hAT-like_RNase-H"/>
    <property type="match status" value="1"/>
</dbReference>
<dbReference type="SUPFAM" id="SSF53098">
    <property type="entry name" value="Ribonuclease H-like"/>
    <property type="match status" value="1"/>
</dbReference>
<feature type="compositionally biased region" description="Low complexity" evidence="11">
    <location>
        <begin position="13"/>
        <end position="23"/>
    </location>
</feature>
<comment type="subunit">
    <text evidence="2">Homodimer.</text>
</comment>
<evidence type="ECO:0000313" key="14">
    <source>
        <dbReference type="RefSeq" id="XP_060676328.1"/>
    </source>
</evidence>
<dbReference type="InterPro" id="IPR012337">
    <property type="entry name" value="RNaseH-like_sf"/>
</dbReference>
<protein>
    <submittedName>
        <fullName evidence="14">Uncharacterized protein LOC132805410</fullName>
    </submittedName>
</protein>
<dbReference type="Proteomes" id="UP001652623">
    <property type="component" value="Chromosome 1"/>
</dbReference>
<feature type="compositionally biased region" description="Polar residues" evidence="11">
    <location>
        <begin position="1"/>
        <end position="12"/>
    </location>
</feature>
<evidence type="ECO:0000256" key="6">
    <source>
        <dbReference type="ARBA" id="ARBA00023015"/>
    </source>
</evidence>